<reference evidence="3 4" key="1">
    <citation type="submission" date="2024-06" db="EMBL/GenBank/DDBJ databases">
        <authorList>
            <person name="Kraege A."/>
            <person name="Thomma B."/>
        </authorList>
    </citation>
    <scope>NUCLEOTIDE SEQUENCE [LARGE SCALE GENOMIC DNA]</scope>
</reference>
<feature type="region of interest" description="Disordered" evidence="1">
    <location>
        <begin position="480"/>
        <end position="502"/>
    </location>
</feature>
<protein>
    <submittedName>
        <fullName evidence="3">G12998 protein</fullName>
    </submittedName>
</protein>
<feature type="compositionally biased region" description="Polar residues" evidence="1">
    <location>
        <begin position="534"/>
        <end position="544"/>
    </location>
</feature>
<sequence>MLIPADVGANGRPSSGDGATDADDANAEEGVLDLSRRLTAGFVHKLHRGPLPAIFATWRQLAVQTKQRMGQLRKCEQRWHRRWLQEGFARWRASAAALRRRRCLLQRASARHNVRHLRVAMSAWLQHTMYKRSLYRTEAGLRSAHMRRQLSSAYSAWRQHVEAERQLAAMCARIIAWRAHRKVRALFAAWASLTQREHLGRMADLGLLDALADGQREAEDAPSAALTFPVQSRQRKSLSRLAMLKQHHPGQPATQQDSDHAQSAVRNLESTHCTDSNTLLDSVEVLADEWHAALDVQPTEASPAVQLSGCWTEARPGMPSAVTRSQLRAPAWRPARGAMPAHLQGCAPSALPSAVPHAANPQLQSSHSDQGSSEAEGRGPQASSLACKTSGTVMSPLAWMPEVAASQAELPSSRASFKREETPFFTPVAALPKPEPRIPPCSSSASTIRVEAALGRRSDLLQVGTSNTGPYRAMRVSADPVLSSSSSRDSWETDMAECGSSGGHPLPFSIGCSSALKSSELQQTPPRQRVPEQALTSAPSSTGECATPDMAGHTPLSASDHDDSWQAFALVQDTESSCQAAVQGRAYSTVHSLADSSIATCRAAQPPAANSMQGLIPMQRALALAPADNAHSSPAQPASAVQPPSRELQDSSSHEDLTQDSVAYGSCPSSRAGKWGSDSRFWEAPAGALPGQATQSPLPCGRGVSALLGSSAGPKACAQTRDPEIVSGAKGHRPARFMSVAHDIAAGRSSSFAAWATGDASLIESSPSPLMTSELAGDSESREQESTVTAQPAMHPSAAHDIAAGHSSSFAAWAASDTNPAQQSASRLKLSVTPESAALLESCQQSCSASRQPADANSVVHASGSMTQAASSPIWASSAAAMFYEGDGNAIGCEASSMSQGVAQDSHIGSGEHNVSLGQQSLPRNSPRGIQSEPPGGADSMPCRPAQHQTPDAATGAHTVAATPSPAQQSPCAVGGRRELYDPLQAPRQVFEGTLECYSPALALRDWDGSLRMAFTAWQHVTVMLWQRRLQTAAPLIRRRRFRTLAWPFRAWAAQLDCRRSAASSHAAAGEGRPSAAVLHMQQQEGQRSVLHDSFWHWQEATVWGWKQRRDALAASRAARLRRVFHAWRSLGAADEDAAVSAFRSAAVSARQIWALQAWRAAAREQAAAAATFRSVNHARTSTAVMRAWLKVAQSRAASRGIVLHFSGWRTAAMLAAALMHWRVLVERSQRVAALREKGCCSLAEHALHAWQQVAEHSKQMEAASQAMREAAARTRATRAFTAWRSVQSMSHALSAFQHQHAVSLAKHALHAWHAHAAHARHLRNAAASLTALVTARLARQALQALKQHVSSCRRAVELADRHAALRSRRSLGVCLASWRSQALAAEHCAERAEQLRAQKLLQSLLVTWRQWRVAVQTAAAQAEAAERYAEERQMQLLSTVVQAWRKHTELTLQGTAAALLHCLDRRVWVMQQQVMTAWQALVQHLRAARAQAEALHQAKETELLSTVFSSWQRAASKATEARAGAEVAVQLTSRQRAARKTLIVWRDEAARAGAACQRAQGMAQERHIRLLRDCFAQWRGLAQLMQTERQAVLEVHTAQRSAQTLQHCLSAWRAHHMQQQAVRAVAEAYREGRESAALHSVLTEWRQITAAEHLHRESRVQSFWVASETRLLSSSLAQWRELQRSMQVAQAEAEHRYEALQAETLRAAFLTWRLISASMADSQQLSCQSVSRAFSVRKLRALLQAWAAMCRAAQGARQAAEDLADQAQLRRVQRAFTGWRSANASLQHQRSSLLSLCMDLAHERRLSAAFTAWHGAARSGQRALLEAISLEEQWARRKLRQAFAAWRIANAALAHQQHGAAEQMLAARAQRAQREFFLAWRQHASQMRSVRKTANVMGCVQQRRSQMEQLSRIFTSWRQYTRECADMELAEASLARTISLARAFHSWAALTQSSRLQEPAQYSDSKRRSAALAESIHLLALSRTAHCEERRGFPDVLDHSRQLQDELGDLQVRLQAFWQAPAWPC</sequence>
<feature type="region of interest" description="Disordered" evidence="1">
    <location>
        <begin position="763"/>
        <end position="795"/>
    </location>
</feature>
<name>A0ABP1GBT7_9CHLO</name>
<dbReference type="Proteomes" id="UP001497392">
    <property type="component" value="Unassembled WGS sequence"/>
</dbReference>
<feature type="region of interest" description="Disordered" evidence="1">
    <location>
        <begin position="1"/>
        <end position="24"/>
    </location>
</feature>
<feature type="region of interest" description="Disordered" evidence="1">
    <location>
        <begin position="518"/>
        <end position="560"/>
    </location>
</feature>
<feature type="region of interest" description="Disordered" evidence="1">
    <location>
        <begin position="626"/>
        <end position="678"/>
    </location>
</feature>
<feature type="region of interest" description="Disordered" evidence="1">
    <location>
        <begin position="343"/>
        <end position="386"/>
    </location>
</feature>
<dbReference type="EMBL" id="CAXHTA020000021">
    <property type="protein sequence ID" value="CAL5229634.1"/>
    <property type="molecule type" value="Genomic_DNA"/>
</dbReference>
<feature type="compositionally biased region" description="Low complexity" evidence="1">
    <location>
        <begin position="630"/>
        <end position="645"/>
    </location>
</feature>
<feature type="region of interest" description="Disordered" evidence="1">
    <location>
        <begin position="245"/>
        <end position="265"/>
    </location>
</feature>
<feature type="region of interest" description="Disordered" evidence="1">
    <location>
        <begin position="902"/>
        <end position="974"/>
    </location>
</feature>
<gene>
    <name evidence="3" type="primary">g12998</name>
    <name evidence="3" type="ORF">VP750_LOCUS11540</name>
</gene>
<evidence type="ECO:0000259" key="2">
    <source>
        <dbReference type="Pfam" id="PF08457"/>
    </source>
</evidence>
<evidence type="ECO:0000256" key="1">
    <source>
        <dbReference type="SAM" id="MobiDB-lite"/>
    </source>
</evidence>
<feature type="domain" description="Sfi1 spindle body" evidence="2">
    <location>
        <begin position="1531"/>
        <end position="1784"/>
    </location>
</feature>
<dbReference type="InterPro" id="IPR013665">
    <property type="entry name" value="Sfi1_dom"/>
</dbReference>
<feature type="compositionally biased region" description="Polar residues" evidence="1">
    <location>
        <begin position="361"/>
        <end position="373"/>
    </location>
</feature>
<evidence type="ECO:0000313" key="4">
    <source>
        <dbReference type="Proteomes" id="UP001497392"/>
    </source>
</evidence>
<dbReference type="Pfam" id="PF08457">
    <property type="entry name" value="Sfi1"/>
    <property type="match status" value="1"/>
</dbReference>
<feature type="compositionally biased region" description="Basic and acidic residues" evidence="1">
    <location>
        <begin position="647"/>
        <end position="657"/>
    </location>
</feature>
<proteinExistence type="predicted"/>
<accession>A0ABP1GBT7</accession>
<comment type="caution">
    <text evidence="3">The sequence shown here is derived from an EMBL/GenBank/DDBJ whole genome shotgun (WGS) entry which is preliminary data.</text>
</comment>
<keyword evidence="4" id="KW-1185">Reference proteome</keyword>
<evidence type="ECO:0000313" key="3">
    <source>
        <dbReference type="EMBL" id="CAL5229634.1"/>
    </source>
</evidence>
<organism evidence="3 4">
    <name type="scientific">Coccomyxa viridis</name>
    <dbReference type="NCBI Taxonomy" id="1274662"/>
    <lineage>
        <taxon>Eukaryota</taxon>
        <taxon>Viridiplantae</taxon>
        <taxon>Chlorophyta</taxon>
        <taxon>core chlorophytes</taxon>
        <taxon>Trebouxiophyceae</taxon>
        <taxon>Trebouxiophyceae incertae sedis</taxon>
        <taxon>Coccomyxaceae</taxon>
        <taxon>Coccomyxa</taxon>
    </lineage>
</organism>